<feature type="signal peptide" evidence="1">
    <location>
        <begin position="1"/>
        <end position="17"/>
    </location>
</feature>
<organism evidence="4">
    <name type="scientific">Soboliphyme baturini</name>
    <dbReference type="NCBI Taxonomy" id="241478"/>
    <lineage>
        <taxon>Eukaryota</taxon>
        <taxon>Metazoa</taxon>
        <taxon>Ecdysozoa</taxon>
        <taxon>Nematoda</taxon>
        <taxon>Enoplea</taxon>
        <taxon>Dorylaimia</taxon>
        <taxon>Dioctophymatida</taxon>
        <taxon>Dioctophymatoidea</taxon>
        <taxon>Soboliphymatidae</taxon>
        <taxon>Soboliphyme</taxon>
    </lineage>
</organism>
<accession>A0A183I8X6</accession>
<protein>
    <submittedName>
        <fullName evidence="4">Secreted protein</fullName>
    </submittedName>
</protein>
<name>A0A183I8X6_9BILA</name>
<keyword evidence="3" id="KW-1185">Reference proteome</keyword>
<evidence type="ECO:0000256" key="1">
    <source>
        <dbReference type="SAM" id="SignalP"/>
    </source>
</evidence>
<dbReference type="WBParaSite" id="SBAD_0000007801-mRNA-1">
    <property type="protein sequence ID" value="SBAD_0000007801-mRNA-1"/>
    <property type="gene ID" value="SBAD_0000007801"/>
</dbReference>
<evidence type="ECO:0000313" key="2">
    <source>
        <dbReference type="EMBL" id="VDO79227.1"/>
    </source>
</evidence>
<dbReference type="EMBL" id="UZAM01000089">
    <property type="protein sequence ID" value="VDO79227.1"/>
    <property type="molecule type" value="Genomic_DNA"/>
</dbReference>
<keyword evidence="1" id="KW-0732">Signal</keyword>
<reference evidence="4" key="1">
    <citation type="submission" date="2016-06" db="UniProtKB">
        <authorList>
            <consortium name="WormBaseParasite"/>
        </authorList>
    </citation>
    <scope>IDENTIFICATION</scope>
</reference>
<dbReference type="Proteomes" id="UP000270296">
    <property type="component" value="Unassembled WGS sequence"/>
</dbReference>
<evidence type="ECO:0000313" key="3">
    <source>
        <dbReference type="Proteomes" id="UP000270296"/>
    </source>
</evidence>
<sequence>VLLSISLLVPLCSKICGCRTLDSDANTPLEPFVKLFLEQASDHDLHSKGDTCGPTTDNKVPAKETITEVQPKAPEVKAIDVADLVDKQQ</sequence>
<dbReference type="AlphaFoldDB" id="A0A183I8X6"/>
<proteinExistence type="predicted"/>
<feature type="chain" id="PRO_5043139865" evidence="1">
    <location>
        <begin position="18"/>
        <end position="89"/>
    </location>
</feature>
<reference evidence="2 3" key="2">
    <citation type="submission" date="2018-11" db="EMBL/GenBank/DDBJ databases">
        <authorList>
            <consortium name="Pathogen Informatics"/>
        </authorList>
    </citation>
    <scope>NUCLEOTIDE SEQUENCE [LARGE SCALE GENOMIC DNA]</scope>
</reference>
<gene>
    <name evidence="2" type="ORF">SBAD_LOCUS69</name>
</gene>
<evidence type="ECO:0000313" key="4">
    <source>
        <dbReference type="WBParaSite" id="SBAD_0000007801-mRNA-1"/>
    </source>
</evidence>